<evidence type="ECO:0008006" key="12">
    <source>
        <dbReference type="Google" id="ProtNLM"/>
    </source>
</evidence>
<proteinExistence type="inferred from homology"/>
<dbReference type="Proteomes" id="UP000033140">
    <property type="component" value="Unassembled WGS sequence"/>
</dbReference>
<evidence type="ECO:0000256" key="8">
    <source>
        <dbReference type="RuleBase" id="RU000488"/>
    </source>
</evidence>
<evidence type="ECO:0000256" key="4">
    <source>
        <dbReference type="ARBA" id="ARBA00022737"/>
    </source>
</evidence>
<evidence type="ECO:0000256" key="6">
    <source>
        <dbReference type="ARBA" id="ARBA00023136"/>
    </source>
</evidence>
<evidence type="ECO:0000256" key="7">
    <source>
        <dbReference type="PROSITE-ProRule" id="PRU00282"/>
    </source>
</evidence>
<dbReference type="PROSITE" id="PS50920">
    <property type="entry name" value="SOLCAR"/>
    <property type="match status" value="1"/>
</dbReference>
<dbReference type="AlphaFoldDB" id="A0A0E9NGU5"/>
<organism evidence="10 11">
    <name type="scientific">Saitoella complicata (strain BCRC 22490 / CBS 7301 / JCM 7358 / NBRC 10748 / NRRL Y-17804)</name>
    <dbReference type="NCBI Taxonomy" id="698492"/>
    <lineage>
        <taxon>Eukaryota</taxon>
        <taxon>Fungi</taxon>
        <taxon>Dikarya</taxon>
        <taxon>Ascomycota</taxon>
        <taxon>Taphrinomycotina</taxon>
        <taxon>Taphrinomycotina incertae sedis</taxon>
        <taxon>Saitoella</taxon>
    </lineage>
</organism>
<dbReference type="PANTHER" id="PTHR24089">
    <property type="entry name" value="SOLUTE CARRIER FAMILY 25"/>
    <property type="match status" value="1"/>
</dbReference>
<dbReference type="Pfam" id="PF00153">
    <property type="entry name" value="Mito_carr"/>
    <property type="match status" value="1"/>
</dbReference>
<reference evidence="10 11" key="3">
    <citation type="journal article" date="2015" name="Genome Announc.">
        <title>Draft Genome Sequence of the Archiascomycetous Yeast Saitoella complicata.</title>
        <authorList>
            <person name="Yamauchi K."/>
            <person name="Kondo S."/>
            <person name="Hamamoto M."/>
            <person name="Takahashi Y."/>
            <person name="Ogura Y."/>
            <person name="Hayashi T."/>
            <person name="Nishida H."/>
        </authorList>
    </citation>
    <scope>NUCLEOTIDE SEQUENCE [LARGE SCALE GENOMIC DNA]</scope>
    <source>
        <strain evidence="10 11">NRRL Y-17804</strain>
    </source>
</reference>
<evidence type="ECO:0000313" key="10">
    <source>
        <dbReference type="EMBL" id="GAO49107.1"/>
    </source>
</evidence>
<reference evidence="10 11" key="1">
    <citation type="journal article" date="2011" name="J. Gen. Appl. Microbiol.">
        <title>Draft genome sequencing of the enigmatic yeast Saitoella complicata.</title>
        <authorList>
            <person name="Nishida H."/>
            <person name="Hamamoto M."/>
            <person name="Sugiyama J."/>
        </authorList>
    </citation>
    <scope>NUCLEOTIDE SEQUENCE [LARGE SCALE GENOMIC DNA]</scope>
    <source>
        <strain evidence="10 11">NRRL Y-17804</strain>
    </source>
</reference>
<keyword evidence="8" id="KW-0813">Transport</keyword>
<evidence type="ECO:0000256" key="5">
    <source>
        <dbReference type="ARBA" id="ARBA00022989"/>
    </source>
</evidence>
<feature type="compositionally biased region" description="Pro residues" evidence="9">
    <location>
        <begin position="133"/>
        <end position="145"/>
    </location>
</feature>
<gene>
    <name evidence="10" type="ORF">G7K_3265-t1</name>
</gene>
<keyword evidence="11" id="KW-1185">Reference proteome</keyword>
<feature type="region of interest" description="Disordered" evidence="9">
    <location>
        <begin position="1"/>
        <end position="39"/>
    </location>
</feature>
<evidence type="ECO:0000256" key="3">
    <source>
        <dbReference type="ARBA" id="ARBA00022692"/>
    </source>
</evidence>
<feature type="compositionally biased region" description="Low complexity" evidence="9">
    <location>
        <begin position="25"/>
        <end position="39"/>
    </location>
</feature>
<comment type="caution">
    <text evidence="10">The sequence shown here is derived from an EMBL/GenBank/DDBJ whole genome shotgun (WGS) entry which is preliminary data.</text>
</comment>
<dbReference type="Gene3D" id="1.50.40.10">
    <property type="entry name" value="Mitochondrial carrier domain"/>
    <property type="match status" value="1"/>
</dbReference>
<dbReference type="SUPFAM" id="SSF103506">
    <property type="entry name" value="Mitochondrial carrier"/>
    <property type="match status" value="1"/>
</dbReference>
<dbReference type="RefSeq" id="XP_019025146.1">
    <property type="nucleotide sequence ID" value="XM_019169981.1"/>
</dbReference>
<evidence type="ECO:0000313" key="11">
    <source>
        <dbReference type="Proteomes" id="UP000033140"/>
    </source>
</evidence>
<feature type="compositionally biased region" description="Low complexity" evidence="9">
    <location>
        <begin position="119"/>
        <end position="132"/>
    </location>
</feature>
<reference evidence="10 11" key="2">
    <citation type="journal article" date="2014" name="J. Gen. Appl. Microbiol.">
        <title>The early diverging ascomycetous budding yeast Saitoella complicata has three histone deacetylases belonging to the Clr6, Hos2, and Rpd3 lineages.</title>
        <authorList>
            <person name="Nishida H."/>
            <person name="Matsumoto T."/>
            <person name="Kondo S."/>
            <person name="Hamamoto M."/>
            <person name="Yoshikawa H."/>
        </authorList>
    </citation>
    <scope>NUCLEOTIDE SEQUENCE [LARGE SCALE GENOMIC DNA]</scope>
    <source>
        <strain evidence="10 11">NRRL Y-17804</strain>
    </source>
</reference>
<dbReference type="STRING" id="698492.A0A0E9NGU5"/>
<evidence type="ECO:0000256" key="9">
    <source>
        <dbReference type="SAM" id="MobiDB-lite"/>
    </source>
</evidence>
<name>A0A0E9NGU5_SAICN</name>
<keyword evidence="3 7" id="KW-0812">Transmembrane</keyword>
<feature type="repeat" description="Solcar" evidence="7">
    <location>
        <begin position="322"/>
        <end position="417"/>
    </location>
</feature>
<comment type="subcellular location">
    <subcellularLocation>
        <location evidence="1">Membrane</location>
        <topology evidence="1">Multi-pass membrane protein</topology>
    </subcellularLocation>
    <subcellularLocation>
        <location evidence="2">Mitochondrion membrane</location>
    </subcellularLocation>
</comment>
<keyword evidence="4" id="KW-0677">Repeat</keyword>
<dbReference type="OrthoDB" id="77989at2759"/>
<feature type="region of interest" description="Disordered" evidence="9">
    <location>
        <begin position="93"/>
        <end position="169"/>
    </location>
</feature>
<comment type="similarity">
    <text evidence="8">Belongs to the mitochondrial carrier (TC 2.A.29) family.</text>
</comment>
<dbReference type="EMBL" id="BACD03000020">
    <property type="protein sequence ID" value="GAO49107.1"/>
    <property type="molecule type" value="Genomic_DNA"/>
</dbReference>
<sequence>MSVPPTSPLRPYYVPPSDYPFPDLELSNPSNGTSSSSLLNSLGEEYGDYLEEPDMKELFMGLLNAGVVRYFSTMVSQPFEVAKMLMQVQHGSASVPAEAKEEKESGNYDDEDETGSQTSDDSNPPYFSSSSPPDSPRIPPTPLSPLPTDRTGYILTPSTNSPSHHLPPQTGSLRSVISALWSLEGARGVFKGLNAQFVHSVAQDMIEAWVESALGGLAGVVDVGMVDVADSMSPTASLLTSLAACGITALILSPIDIAKTRLMTTPATTSPRSLLPALRQLPTYHIPTPLLLPTLLHSLLPRTISLTAPLFIRRRLGIDPILSPLSYSILSFLGSSIELAVRLPLETILRRGQVWVAGANTTIVRRGRYAGVLGTTWIILREEDGVRGLWRGWRMGMVGLGVGYLGVLGSEDEVLEDEF</sequence>
<dbReference type="GO" id="GO:0031966">
    <property type="term" value="C:mitochondrial membrane"/>
    <property type="evidence" value="ECO:0007669"/>
    <property type="project" value="UniProtKB-SubCell"/>
</dbReference>
<dbReference type="InterPro" id="IPR023395">
    <property type="entry name" value="MCP_dom_sf"/>
</dbReference>
<evidence type="ECO:0000256" key="1">
    <source>
        <dbReference type="ARBA" id="ARBA00004141"/>
    </source>
</evidence>
<keyword evidence="6 7" id="KW-0472">Membrane</keyword>
<evidence type="ECO:0000256" key="2">
    <source>
        <dbReference type="ARBA" id="ARBA00004325"/>
    </source>
</evidence>
<accession>A0A0E9NGU5</accession>
<protein>
    <recommendedName>
        <fullName evidence="12">Mitochondrial carrier</fullName>
    </recommendedName>
</protein>
<dbReference type="OMA" id="VTWVYEM"/>
<keyword evidence="5" id="KW-1133">Transmembrane helix</keyword>
<dbReference type="InterPro" id="IPR018108">
    <property type="entry name" value="MCP_transmembrane"/>
</dbReference>
<feature type="compositionally biased region" description="Pro residues" evidence="9">
    <location>
        <begin position="1"/>
        <end position="19"/>
    </location>
</feature>
<feature type="compositionally biased region" description="Polar residues" evidence="9">
    <location>
        <begin position="156"/>
        <end position="169"/>
    </location>
</feature>